<comment type="pathway">
    <text evidence="1">Carbohydrate acid metabolism.</text>
</comment>
<comment type="caution">
    <text evidence="6">The sequence shown here is derived from an EMBL/GenBank/DDBJ whole genome shotgun (WGS) entry which is preliminary data.</text>
</comment>
<dbReference type="GO" id="GO:0008675">
    <property type="term" value="F:2-dehydro-3-deoxy-phosphogluconate aldolase activity"/>
    <property type="evidence" value="ECO:0007669"/>
    <property type="project" value="UniProtKB-EC"/>
</dbReference>
<dbReference type="SUPFAM" id="SSF51569">
    <property type="entry name" value="Aldolase"/>
    <property type="match status" value="1"/>
</dbReference>
<evidence type="ECO:0000256" key="2">
    <source>
        <dbReference type="ARBA" id="ARBA00006906"/>
    </source>
</evidence>
<reference evidence="6 7" key="1">
    <citation type="submission" date="2024-04" db="EMBL/GenBank/DDBJ databases">
        <title>Flavobacterium sp. DGU99 16S ribosomal RNA gene Genome sequencing and assembly.</title>
        <authorList>
            <person name="Park S."/>
        </authorList>
    </citation>
    <scope>NUCLEOTIDE SEQUENCE [LARGE SCALE GENOMIC DNA]</scope>
    <source>
        <strain evidence="6 7">DGU99</strain>
    </source>
</reference>
<organism evidence="6 7">
    <name type="scientific">Flavobacterium flavipallidum</name>
    <dbReference type="NCBI Taxonomy" id="3139140"/>
    <lineage>
        <taxon>Bacteria</taxon>
        <taxon>Pseudomonadati</taxon>
        <taxon>Bacteroidota</taxon>
        <taxon>Flavobacteriia</taxon>
        <taxon>Flavobacteriales</taxon>
        <taxon>Flavobacteriaceae</taxon>
        <taxon>Flavobacterium</taxon>
    </lineage>
</organism>
<dbReference type="Proteomes" id="UP001398556">
    <property type="component" value="Unassembled WGS sequence"/>
</dbReference>
<dbReference type="EC" id="4.1.3.16" evidence="6"/>
<dbReference type="InterPro" id="IPR013785">
    <property type="entry name" value="Aldolase_TIM"/>
</dbReference>
<dbReference type="NCBIfam" id="TIGR01182">
    <property type="entry name" value="eda"/>
    <property type="match status" value="1"/>
</dbReference>
<evidence type="ECO:0000313" key="6">
    <source>
        <dbReference type="EMBL" id="MEL1240347.1"/>
    </source>
</evidence>
<comment type="subunit">
    <text evidence="3">Homotrimer.</text>
</comment>
<proteinExistence type="inferred from homology"/>
<name>A0ABU9HJQ6_9FLAO</name>
<evidence type="ECO:0000256" key="4">
    <source>
        <dbReference type="ARBA" id="ARBA00023239"/>
    </source>
</evidence>
<dbReference type="CDD" id="cd00452">
    <property type="entry name" value="KDPG_aldolase"/>
    <property type="match status" value="1"/>
</dbReference>
<dbReference type="EC" id="4.1.2.14" evidence="6"/>
<dbReference type="RefSeq" id="WP_341699592.1">
    <property type="nucleotide sequence ID" value="NZ_JBBYHU010000006.1"/>
</dbReference>
<dbReference type="NCBIfam" id="NF005499">
    <property type="entry name" value="PRK07114.1"/>
    <property type="match status" value="1"/>
</dbReference>
<keyword evidence="4 6" id="KW-0456">Lyase</keyword>
<dbReference type="Gene3D" id="3.20.20.70">
    <property type="entry name" value="Aldolase class I"/>
    <property type="match status" value="1"/>
</dbReference>
<dbReference type="EMBL" id="JBBYHU010000006">
    <property type="protein sequence ID" value="MEL1240347.1"/>
    <property type="molecule type" value="Genomic_DNA"/>
</dbReference>
<dbReference type="InterPro" id="IPR000887">
    <property type="entry name" value="Aldlse_KDPG_KHG"/>
</dbReference>
<protein>
    <submittedName>
        <fullName evidence="6">Bifunctional 4-hydroxy-2-oxoglutarate aldolase/2-dehydro-3-deoxy-phosphogluconate aldolase</fullName>
        <ecNumber evidence="6">4.1.2.14</ecNumber>
        <ecNumber evidence="6">4.1.3.16</ecNumber>
    </submittedName>
</protein>
<dbReference type="PANTHER" id="PTHR30246:SF1">
    <property type="entry name" value="2-DEHYDRO-3-DEOXY-6-PHOSPHOGALACTONATE ALDOLASE-RELATED"/>
    <property type="match status" value="1"/>
</dbReference>
<gene>
    <name evidence="6" type="ORF">AAEO59_04735</name>
</gene>
<dbReference type="GO" id="GO:0008700">
    <property type="term" value="F:(R,S)-4-hydroxy-2-oxoglutarate aldolase activity"/>
    <property type="evidence" value="ECO:0007669"/>
    <property type="project" value="UniProtKB-EC"/>
</dbReference>
<dbReference type="Pfam" id="PF01081">
    <property type="entry name" value="Aldolase"/>
    <property type="match status" value="1"/>
</dbReference>
<sequence length="223" mass="24536">MIQKTKSKVSEILLEAGMIPVFYNKDTFLAKEVVQACYNGGVTAFEFTNRGSNALEVFKSLRRYIDENNLDILLGAGTILSVATAKDFVEAGADFLVSPILNRKIAIYANEEELYWIPGCATLTEISKAEKLGAEIIKIFPGAVLGPDFVSAVKAPMPWLKLMPTGGVELSEDNLSSWYKAGVVCVGIGSQLITKNILEQREFLALEMKIKSTLEIIKNHKKN</sequence>
<evidence type="ECO:0000313" key="7">
    <source>
        <dbReference type="Proteomes" id="UP001398556"/>
    </source>
</evidence>
<keyword evidence="7" id="KW-1185">Reference proteome</keyword>
<evidence type="ECO:0000256" key="1">
    <source>
        <dbReference type="ARBA" id="ARBA00004761"/>
    </source>
</evidence>
<evidence type="ECO:0000256" key="5">
    <source>
        <dbReference type="ARBA" id="ARBA00023277"/>
    </source>
</evidence>
<evidence type="ECO:0000256" key="3">
    <source>
        <dbReference type="ARBA" id="ARBA00011233"/>
    </source>
</evidence>
<keyword evidence="5" id="KW-0119">Carbohydrate metabolism</keyword>
<comment type="similarity">
    <text evidence="2">Belongs to the KHG/KDPG aldolase family.</text>
</comment>
<dbReference type="PANTHER" id="PTHR30246">
    <property type="entry name" value="2-KETO-3-DEOXY-6-PHOSPHOGLUCONATE ALDOLASE"/>
    <property type="match status" value="1"/>
</dbReference>
<accession>A0ABU9HJQ6</accession>